<gene>
    <name evidence="2" type="ORF">ColSpa_01379</name>
</gene>
<proteinExistence type="predicted"/>
<feature type="domain" description="FAD-binding PCMH-type" evidence="1">
    <location>
        <begin position="139"/>
        <end position="218"/>
    </location>
</feature>
<dbReference type="GO" id="GO:0071949">
    <property type="term" value="F:FAD binding"/>
    <property type="evidence" value="ECO:0007669"/>
    <property type="project" value="InterPro"/>
</dbReference>
<dbReference type="GO" id="GO:1903457">
    <property type="term" value="P:lactate catabolic process"/>
    <property type="evidence" value="ECO:0007669"/>
    <property type="project" value="TreeGrafter"/>
</dbReference>
<comment type="caution">
    <text evidence="2">The sequence shown here is derived from an EMBL/GenBank/DDBJ whole genome shotgun (WGS) entry which is preliminary data.</text>
</comment>
<dbReference type="SUPFAM" id="SSF56176">
    <property type="entry name" value="FAD-binding/transporter-associated domain-like"/>
    <property type="match status" value="1"/>
</dbReference>
<dbReference type="AlphaFoldDB" id="A0AA37NYI4"/>
<dbReference type="Pfam" id="PF01565">
    <property type="entry name" value="FAD_binding_4"/>
    <property type="match status" value="1"/>
</dbReference>
<accession>A0AA37NYI4</accession>
<dbReference type="GO" id="GO:0008720">
    <property type="term" value="F:D-lactate dehydrogenase (NAD+) activity"/>
    <property type="evidence" value="ECO:0007669"/>
    <property type="project" value="TreeGrafter"/>
</dbReference>
<dbReference type="PANTHER" id="PTHR11748">
    <property type="entry name" value="D-LACTATE DEHYDROGENASE"/>
    <property type="match status" value="1"/>
</dbReference>
<dbReference type="GO" id="GO:0005739">
    <property type="term" value="C:mitochondrion"/>
    <property type="evidence" value="ECO:0007669"/>
    <property type="project" value="TreeGrafter"/>
</dbReference>
<dbReference type="PANTHER" id="PTHR11748:SF83">
    <property type="entry name" value="DEHYDROGENASE (CYTOCHROME), PUTATIVE (AFU_ORTHOLOGUE AFUA_1G17520)-RELATED"/>
    <property type="match status" value="1"/>
</dbReference>
<dbReference type="Gene3D" id="3.30.465.10">
    <property type="match status" value="1"/>
</dbReference>
<dbReference type="GeneID" id="73322181"/>
<evidence type="ECO:0000313" key="2">
    <source>
        <dbReference type="EMBL" id="GKT41198.1"/>
    </source>
</evidence>
<evidence type="ECO:0000259" key="1">
    <source>
        <dbReference type="PROSITE" id="PS51387"/>
    </source>
</evidence>
<sequence>MAFRAFSRSGSLLRSTAHPYRSLARRQGLPSGLVFKSPQPKLLHTASSESSKKGSQFIALQLLALGAIPLLAGYLLGRSGASGQEAASRGKFSQVEFANRKHMLLAAKEISKTLGEDAVSFDEDEIELHGHSDWSTSNSSGRPVAIAYPKTTEDVSLIARICNNHNVPMVPFGAGSSVEGSFSSPYSGICIDFVHMDKIIAFHPDEYVSHILSKACNF</sequence>
<dbReference type="InterPro" id="IPR036318">
    <property type="entry name" value="FAD-bd_PCMH-like_sf"/>
</dbReference>
<dbReference type="InterPro" id="IPR016166">
    <property type="entry name" value="FAD-bd_PCMH"/>
</dbReference>
<protein>
    <submittedName>
        <fullName evidence="2">D-lactate dehydrogenase [cytochrome], mitochondrial</fullName>
    </submittedName>
</protein>
<dbReference type="RefSeq" id="XP_049123548.1">
    <property type="nucleotide sequence ID" value="XM_049267591.1"/>
</dbReference>
<keyword evidence="3" id="KW-1185">Reference proteome</keyword>
<organism evidence="2 3">
    <name type="scientific">Colletotrichum spaethianum</name>
    <dbReference type="NCBI Taxonomy" id="700344"/>
    <lineage>
        <taxon>Eukaryota</taxon>
        <taxon>Fungi</taxon>
        <taxon>Dikarya</taxon>
        <taxon>Ascomycota</taxon>
        <taxon>Pezizomycotina</taxon>
        <taxon>Sordariomycetes</taxon>
        <taxon>Hypocreomycetidae</taxon>
        <taxon>Glomerellales</taxon>
        <taxon>Glomerellaceae</taxon>
        <taxon>Colletotrichum</taxon>
        <taxon>Colletotrichum spaethianum species complex</taxon>
    </lineage>
</organism>
<dbReference type="EMBL" id="BQXU01000002">
    <property type="protein sequence ID" value="GKT41198.1"/>
    <property type="molecule type" value="Genomic_DNA"/>
</dbReference>
<dbReference type="InterPro" id="IPR016169">
    <property type="entry name" value="FAD-bd_PCMH_sub2"/>
</dbReference>
<dbReference type="PROSITE" id="PS51387">
    <property type="entry name" value="FAD_PCMH"/>
    <property type="match status" value="1"/>
</dbReference>
<dbReference type="InterPro" id="IPR006094">
    <property type="entry name" value="Oxid_FAD_bind_N"/>
</dbReference>
<name>A0AA37NYI4_9PEZI</name>
<dbReference type="GO" id="GO:0004458">
    <property type="term" value="F:D-lactate dehydrogenase (cytochrome) activity"/>
    <property type="evidence" value="ECO:0007669"/>
    <property type="project" value="TreeGrafter"/>
</dbReference>
<evidence type="ECO:0000313" key="3">
    <source>
        <dbReference type="Proteomes" id="UP001055115"/>
    </source>
</evidence>
<dbReference type="Proteomes" id="UP001055115">
    <property type="component" value="Unassembled WGS sequence"/>
</dbReference>
<reference evidence="2 3" key="1">
    <citation type="submission" date="2022-03" db="EMBL/GenBank/DDBJ databases">
        <title>Genome data of Colletotrichum spp.</title>
        <authorList>
            <person name="Utami Y.D."/>
            <person name="Hiruma K."/>
        </authorList>
    </citation>
    <scope>NUCLEOTIDE SEQUENCE [LARGE SCALE GENOMIC DNA]</scope>
    <source>
        <strain evidence="2 3">MAFF 239500</strain>
    </source>
</reference>